<dbReference type="Proteomes" id="UP001159257">
    <property type="component" value="Unassembled WGS sequence"/>
</dbReference>
<keyword evidence="3" id="KW-1185">Reference proteome</keyword>
<feature type="domain" description="Sugar 3,4-ketoisomerase QdtA cupin" evidence="1">
    <location>
        <begin position="5"/>
        <end position="132"/>
    </location>
</feature>
<name>A0ABY1S110_9GAMM</name>
<reference evidence="2 3" key="1">
    <citation type="submission" date="2017-05" db="EMBL/GenBank/DDBJ databases">
        <authorList>
            <person name="Varghese N."/>
            <person name="Submissions S."/>
        </authorList>
    </citation>
    <scope>NUCLEOTIDE SEQUENCE [LARGE SCALE GENOMIC DNA]</scope>
    <source>
        <strain evidence="2 3">CGMCC 1.7287</strain>
    </source>
</reference>
<proteinExistence type="predicted"/>
<dbReference type="SUPFAM" id="SSF51182">
    <property type="entry name" value="RmlC-like cupins"/>
    <property type="match status" value="1"/>
</dbReference>
<dbReference type="RefSeq" id="WP_239039997.1">
    <property type="nucleotide sequence ID" value="NZ_BAAAEY010000004.1"/>
</dbReference>
<dbReference type="CDD" id="cd20292">
    <property type="entry name" value="cupin_QdtA-like"/>
    <property type="match status" value="1"/>
</dbReference>
<comment type="caution">
    <text evidence="2">The sequence shown here is derived from an EMBL/GenBank/DDBJ whole genome shotgun (WGS) entry which is preliminary data.</text>
</comment>
<gene>
    <name evidence="2" type="ORF">SAMN04487964_10825</name>
</gene>
<organism evidence="2 3">
    <name type="scientific">Marinobacterium sediminicola</name>
    <dbReference type="NCBI Taxonomy" id="518898"/>
    <lineage>
        <taxon>Bacteria</taxon>
        <taxon>Pseudomonadati</taxon>
        <taxon>Pseudomonadota</taxon>
        <taxon>Gammaproteobacteria</taxon>
        <taxon>Oceanospirillales</taxon>
        <taxon>Oceanospirillaceae</taxon>
        <taxon>Marinobacterium</taxon>
    </lineage>
</organism>
<sequence length="134" mass="15049">MSNLVKLIDLPPLGDDRGSLVAVEANKTVPFDIKRVYYIFGTKPGVARGFHAHKALKQVAVCVTGSCRMLLDNGREKEELLLDSPTKGLVIEDLVWREMHDFTPDCVLLVLASEHYDEADYIRNYDDFLKVVGV</sequence>
<dbReference type="EMBL" id="FXWV01000008">
    <property type="protein sequence ID" value="SMR74728.1"/>
    <property type="molecule type" value="Genomic_DNA"/>
</dbReference>
<evidence type="ECO:0000259" key="1">
    <source>
        <dbReference type="Pfam" id="PF05523"/>
    </source>
</evidence>
<dbReference type="InterPro" id="IPR008894">
    <property type="entry name" value="QdtA_cupin_dom"/>
</dbReference>
<dbReference type="InterPro" id="IPR014710">
    <property type="entry name" value="RmlC-like_jellyroll"/>
</dbReference>
<dbReference type="Gene3D" id="2.60.120.10">
    <property type="entry name" value="Jelly Rolls"/>
    <property type="match status" value="1"/>
</dbReference>
<evidence type="ECO:0000313" key="2">
    <source>
        <dbReference type="EMBL" id="SMR74728.1"/>
    </source>
</evidence>
<dbReference type="Pfam" id="PF05523">
    <property type="entry name" value="FdtA"/>
    <property type="match status" value="1"/>
</dbReference>
<evidence type="ECO:0000313" key="3">
    <source>
        <dbReference type="Proteomes" id="UP001159257"/>
    </source>
</evidence>
<accession>A0ABY1S110</accession>
<dbReference type="InterPro" id="IPR011051">
    <property type="entry name" value="RmlC_Cupin_sf"/>
</dbReference>
<protein>
    <submittedName>
        <fullName evidence="2">dTDP-4-dehydrorhamnose 3,5-epimerase</fullName>
    </submittedName>
</protein>